<keyword evidence="4" id="KW-1185">Reference proteome</keyword>
<dbReference type="PROSITE" id="PS51257">
    <property type="entry name" value="PROKAR_LIPOPROTEIN"/>
    <property type="match status" value="1"/>
</dbReference>
<gene>
    <name evidence="3" type="ORF">JI751_15595</name>
</gene>
<organism evidence="3 4">
    <name type="scientific">Nocardioides baculatus</name>
    <dbReference type="NCBI Taxonomy" id="2801337"/>
    <lineage>
        <taxon>Bacteria</taxon>
        <taxon>Bacillati</taxon>
        <taxon>Actinomycetota</taxon>
        <taxon>Actinomycetes</taxon>
        <taxon>Propionibacteriales</taxon>
        <taxon>Nocardioidaceae</taxon>
        <taxon>Nocardioides</taxon>
    </lineage>
</organism>
<dbReference type="SMART" id="SM00909">
    <property type="entry name" value="Germane"/>
    <property type="match status" value="1"/>
</dbReference>
<protein>
    <submittedName>
        <fullName evidence="3">GerMN domain-containing protein</fullName>
    </submittedName>
</protein>
<dbReference type="Pfam" id="PF10646">
    <property type="entry name" value="Germane"/>
    <property type="match status" value="1"/>
</dbReference>
<reference evidence="3 4" key="1">
    <citation type="submission" date="2021-01" db="EMBL/GenBank/DDBJ databases">
        <title>Genome seq and assembly of Nocardiodes sp. G10.</title>
        <authorList>
            <person name="Chhetri G."/>
        </authorList>
    </citation>
    <scope>NUCLEOTIDE SEQUENCE [LARGE SCALE GENOMIC DNA]</scope>
    <source>
        <strain evidence="3 4">G10</strain>
    </source>
</reference>
<dbReference type="RefSeq" id="WP_201938746.1">
    <property type="nucleotide sequence ID" value="NZ_JAERSG010000005.1"/>
</dbReference>
<evidence type="ECO:0000256" key="1">
    <source>
        <dbReference type="SAM" id="SignalP"/>
    </source>
</evidence>
<evidence type="ECO:0000313" key="4">
    <source>
        <dbReference type="Proteomes" id="UP000636918"/>
    </source>
</evidence>
<dbReference type="EMBL" id="JAERSG010000005">
    <property type="protein sequence ID" value="MBL0749043.1"/>
    <property type="molecule type" value="Genomic_DNA"/>
</dbReference>
<feature type="domain" description="GerMN" evidence="2">
    <location>
        <begin position="95"/>
        <end position="183"/>
    </location>
</feature>
<comment type="caution">
    <text evidence="3">The sequence shown here is derived from an EMBL/GenBank/DDBJ whole genome shotgun (WGS) entry which is preliminary data.</text>
</comment>
<dbReference type="InterPro" id="IPR019606">
    <property type="entry name" value="GerMN"/>
</dbReference>
<evidence type="ECO:0000259" key="2">
    <source>
        <dbReference type="SMART" id="SM00909"/>
    </source>
</evidence>
<evidence type="ECO:0000313" key="3">
    <source>
        <dbReference type="EMBL" id="MBL0749043.1"/>
    </source>
</evidence>
<sequence length="223" mass="22239">MSRVRRRRGVPLLLTVVLAAGTGGCGLPDGSRTQVVEDSSVPYDLLGAGDATSGSPSDVTTLPGDVPVVFWVGPDDRLAPATVDSSCDRPPEVVVREVLDALEAAPTAAQRDSGLASAIPSTAALGLARVVSGVAEVVLDPVAVGDAERLPLAVGQIVLSVTSAPGVRAVRLVTSGQAVDVPLPGGALATGDVTAKDYAVLLPGRLADGIADAGDIGCPDPPT</sequence>
<feature type="signal peptide" evidence="1">
    <location>
        <begin position="1"/>
        <end position="19"/>
    </location>
</feature>
<accession>A0ABS1LBH4</accession>
<proteinExistence type="predicted"/>
<dbReference type="Proteomes" id="UP000636918">
    <property type="component" value="Unassembled WGS sequence"/>
</dbReference>
<keyword evidence="1" id="KW-0732">Signal</keyword>
<name>A0ABS1LBH4_9ACTN</name>
<feature type="chain" id="PRO_5046148624" evidence="1">
    <location>
        <begin position="20"/>
        <end position="223"/>
    </location>
</feature>